<sequence>MSQSTYHLLRETKLLSRHPQYPSPIIRNLTVFIRKSPQSEFIPILTKEDLSIQCRTNLVVTLYLSMSLESGLLKVPPKLARGAKRIMPFTLAHNFQQQTLMKDALTDTAPASNDSTGQLTVFMTSTGCTVLRGTAEVHVTGKNGTFHLARALIDPAAEASFIIESLADSLMLDEKAIVDVFGVADQFSGTARARASCMVRSTSDRSVGIPVFAWIMPNLSNLLPK</sequence>
<gene>
    <name evidence="1" type="ORF">TKK_011559</name>
</gene>
<dbReference type="Proteomes" id="UP001627154">
    <property type="component" value="Unassembled WGS sequence"/>
</dbReference>
<organism evidence="1 2">
    <name type="scientific">Trichogramma kaykai</name>
    <dbReference type="NCBI Taxonomy" id="54128"/>
    <lineage>
        <taxon>Eukaryota</taxon>
        <taxon>Metazoa</taxon>
        <taxon>Ecdysozoa</taxon>
        <taxon>Arthropoda</taxon>
        <taxon>Hexapoda</taxon>
        <taxon>Insecta</taxon>
        <taxon>Pterygota</taxon>
        <taxon>Neoptera</taxon>
        <taxon>Endopterygota</taxon>
        <taxon>Hymenoptera</taxon>
        <taxon>Apocrita</taxon>
        <taxon>Proctotrupomorpha</taxon>
        <taxon>Chalcidoidea</taxon>
        <taxon>Trichogrammatidae</taxon>
        <taxon>Trichogramma</taxon>
    </lineage>
</organism>
<name>A0ABD2WNK5_9HYME</name>
<protein>
    <submittedName>
        <fullName evidence="1">Uncharacterized protein</fullName>
    </submittedName>
</protein>
<evidence type="ECO:0000313" key="2">
    <source>
        <dbReference type="Proteomes" id="UP001627154"/>
    </source>
</evidence>
<keyword evidence="2" id="KW-1185">Reference proteome</keyword>
<evidence type="ECO:0000313" key="1">
    <source>
        <dbReference type="EMBL" id="KAL3394570.1"/>
    </source>
</evidence>
<dbReference type="AlphaFoldDB" id="A0ABD2WNK5"/>
<dbReference type="EMBL" id="JBJJXI010000092">
    <property type="protein sequence ID" value="KAL3394570.1"/>
    <property type="molecule type" value="Genomic_DNA"/>
</dbReference>
<reference evidence="1 2" key="1">
    <citation type="journal article" date="2024" name="bioRxiv">
        <title>A reference genome for Trichogramma kaykai: A tiny desert-dwelling parasitoid wasp with competing sex-ratio distorters.</title>
        <authorList>
            <person name="Culotta J."/>
            <person name="Lindsey A.R."/>
        </authorList>
    </citation>
    <scope>NUCLEOTIDE SEQUENCE [LARGE SCALE GENOMIC DNA]</scope>
    <source>
        <strain evidence="1 2">KSX58</strain>
    </source>
</reference>
<comment type="caution">
    <text evidence="1">The sequence shown here is derived from an EMBL/GenBank/DDBJ whole genome shotgun (WGS) entry which is preliminary data.</text>
</comment>
<proteinExistence type="predicted"/>
<accession>A0ABD2WNK5</accession>